<keyword evidence="2" id="KW-1185">Reference proteome</keyword>
<sequence length="85" mass="10550">MFVTSSHHHWKNGVSKKGRFHCQRQNKEYRRRVKDWEITSTPQKHIKFCLCVKNGEKDEPSRWNSTLHMVKWLREQKLWFREQIL</sequence>
<dbReference type="Proteomes" id="UP001159363">
    <property type="component" value="Chromosome 12"/>
</dbReference>
<evidence type="ECO:0000313" key="2">
    <source>
        <dbReference type="Proteomes" id="UP001159363"/>
    </source>
</evidence>
<comment type="caution">
    <text evidence="1">The sequence shown here is derived from an EMBL/GenBank/DDBJ whole genome shotgun (WGS) entry which is preliminary data.</text>
</comment>
<name>A0ABQ9GCN0_9NEOP</name>
<proteinExistence type="predicted"/>
<protein>
    <submittedName>
        <fullName evidence="1">Uncharacterized protein</fullName>
    </submittedName>
</protein>
<evidence type="ECO:0000313" key="1">
    <source>
        <dbReference type="EMBL" id="KAJ8870180.1"/>
    </source>
</evidence>
<accession>A0ABQ9GCN0</accession>
<reference evidence="1 2" key="1">
    <citation type="submission" date="2023-02" db="EMBL/GenBank/DDBJ databases">
        <title>LHISI_Scaffold_Assembly.</title>
        <authorList>
            <person name="Stuart O.P."/>
            <person name="Cleave R."/>
            <person name="Magrath M.J.L."/>
            <person name="Mikheyev A.S."/>
        </authorList>
    </citation>
    <scope>NUCLEOTIDE SEQUENCE [LARGE SCALE GENOMIC DNA]</scope>
    <source>
        <strain evidence="1">Daus_M_001</strain>
        <tissue evidence="1">Leg muscle</tissue>
    </source>
</reference>
<organism evidence="1 2">
    <name type="scientific">Dryococelus australis</name>
    <dbReference type="NCBI Taxonomy" id="614101"/>
    <lineage>
        <taxon>Eukaryota</taxon>
        <taxon>Metazoa</taxon>
        <taxon>Ecdysozoa</taxon>
        <taxon>Arthropoda</taxon>
        <taxon>Hexapoda</taxon>
        <taxon>Insecta</taxon>
        <taxon>Pterygota</taxon>
        <taxon>Neoptera</taxon>
        <taxon>Polyneoptera</taxon>
        <taxon>Phasmatodea</taxon>
        <taxon>Verophasmatodea</taxon>
        <taxon>Anareolatae</taxon>
        <taxon>Phasmatidae</taxon>
        <taxon>Eurycanthinae</taxon>
        <taxon>Dryococelus</taxon>
    </lineage>
</organism>
<dbReference type="EMBL" id="JARBHB010000013">
    <property type="protein sequence ID" value="KAJ8870180.1"/>
    <property type="molecule type" value="Genomic_DNA"/>
</dbReference>
<gene>
    <name evidence="1" type="ORF">PR048_029194</name>
</gene>
<feature type="non-terminal residue" evidence="1">
    <location>
        <position position="85"/>
    </location>
</feature>